<dbReference type="InterPro" id="IPR052155">
    <property type="entry name" value="Biofilm_reg_signaling"/>
</dbReference>
<evidence type="ECO:0000259" key="8">
    <source>
        <dbReference type="PROSITE" id="PS50887"/>
    </source>
</evidence>
<name>A0A1H1XDJ5_9GAMM</name>
<evidence type="ECO:0000256" key="3">
    <source>
        <dbReference type="ARBA" id="ARBA00012282"/>
    </source>
</evidence>
<dbReference type="NCBIfam" id="TIGR00254">
    <property type="entry name" value="GGDEF"/>
    <property type="match status" value="1"/>
</dbReference>
<dbReference type="PANTHER" id="PTHR44757">
    <property type="entry name" value="DIGUANYLATE CYCLASE DGCP"/>
    <property type="match status" value="1"/>
</dbReference>
<evidence type="ECO:0000256" key="5">
    <source>
        <dbReference type="ARBA" id="ARBA00051114"/>
    </source>
</evidence>
<evidence type="ECO:0000256" key="4">
    <source>
        <dbReference type="ARBA" id="ARBA00022636"/>
    </source>
</evidence>
<evidence type="ECO:0000313" key="10">
    <source>
        <dbReference type="Proteomes" id="UP000243207"/>
    </source>
</evidence>
<comment type="cofactor">
    <cofactor evidence="1">
        <name>Mg(2+)</name>
        <dbReference type="ChEBI" id="CHEBI:18420"/>
    </cofactor>
</comment>
<accession>A0A1H1XDJ5</accession>
<dbReference type="EMBL" id="LT629736">
    <property type="protein sequence ID" value="SDT07161.1"/>
    <property type="molecule type" value="Genomic_DNA"/>
</dbReference>
<keyword evidence="6" id="KW-0812">Transmembrane</keyword>
<evidence type="ECO:0000256" key="6">
    <source>
        <dbReference type="SAM" id="Phobius"/>
    </source>
</evidence>
<dbReference type="CDD" id="cd01948">
    <property type="entry name" value="EAL"/>
    <property type="match status" value="1"/>
</dbReference>
<dbReference type="InterPro" id="IPR000160">
    <property type="entry name" value="GGDEF_dom"/>
</dbReference>
<evidence type="ECO:0000256" key="2">
    <source>
        <dbReference type="ARBA" id="ARBA00004533"/>
    </source>
</evidence>
<dbReference type="SMART" id="SM00052">
    <property type="entry name" value="EAL"/>
    <property type="match status" value="1"/>
</dbReference>
<dbReference type="InterPro" id="IPR043128">
    <property type="entry name" value="Rev_trsase/Diguanyl_cyclase"/>
</dbReference>
<dbReference type="SUPFAM" id="SSF141868">
    <property type="entry name" value="EAL domain-like"/>
    <property type="match status" value="1"/>
</dbReference>
<evidence type="ECO:0000313" key="9">
    <source>
        <dbReference type="EMBL" id="SDT07161.1"/>
    </source>
</evidence>
<dbReference type="STRING" id="487184.SAMN05216421_2830"/>
<dbReference type="FunFam" id="3.20.20.450:FF:000001">
    <property type="entry name" value="Cyclic di-GMP phosphodiesterase yahA"/>
    <property type="match status" value="1"/>
</dbReference>
<dbReference type="PROSITE" id="PS50887">
    <property type="entry name" value="GGDEF"/>
    <property type="match status" value="1"/>
</dbReference>
<organism evidence="9 10">
    <name type="scientific">Halopseudomonas xinjiangensis</name>
    <dbReference type="NCBI Taxonomy" id="487184"/>
    <lineage>
        <taxon>Bacteria</taxon>
        <taxon>Pseudomonadati</taxon>
        <taxon>Pseudomonadota</taxon>
        <taxon>Gammaproteobacteria</taxon>
        <taxon>Pseudomonadales</taxon>
        <taxon>Pseudomonadaceae</taxon>
        <taxon>Halopseudomonas</taxon>
    </lineage>
</organism>
<dbReference type="SUPFAM" id="SSF55073">
    <property type="entry name" value="Nucleotide cyclase"/>
    <property type="match status" value="1"/>
</dbReference>
<keyword evidence="10" id="KW-1185">Reference proteome</keyword>
<feature type="domain" description="EAL" evidence="7">
    <location>
        <begin position="347"/>
        <end position="601"/>
    </location>
</feature>
<keyword evidence="4" id="KW-0973">c-di-GMP</keyword>
<proteinExistence type="predicted"/>
<keyword evidence="6" id="KW-1133">Transmembrane helix</keyword>
<dbReference type="InterPro" id="IPR001633">
    <property type="entry name" value="EAL_dom"/>
</dbReference>
<evidence type="ECO:0000259" key="7">
    <source>
        <dbReference type="PROSITE" id="PS50883"/>
    </source>
</evidence>
<keyword evidence="6" id="KW-0472">Membrane</keyword>
<feature type="transmembrane region" description="Helical" evidence="6">
    <location>
        <begin position="140"/>
        <end position="160"/>
    </location>
</feature>
<dbReference type="PROSITE" id="PS50883">
    <property type="entry name" value="EAL"/>
    <property type="match status" value="1"/>
</dbReference>
<dbReference type="AlphaFoldDB" id="A0A1H1XDJ5"/>
<dbReference type="FunFam" id="3.30.70.270:FF:000001">
    <property type="entry name" value="Diguanylate cyclase domain protein"/>
    <property type="match status" value="1"/>
</dbReference>
<feature type="transmembrane region" description="Helical" evidence="6">
    <location>
        <begin position="13"/>
        <end position="34"/>
    </location>
</feature>
<dbReference type="InterPro" id="IPR029787">
    <property type="entry name" value="Nucleotide_cyclase"/>
</dbReference>
<dbReference type="EC" id="3.1.4.52" evidence="3"/>
<comment type="subcellular location">
    <subcellularLocation>
        <location evidence="2">Cell inner membrane</location>
    </subcellularLocation>
</comment>
<dbReference type="Gene3D" id="3.20.20.450">
    <property type="entry name" value="EAL domain"/>
    <property type="match status" value="1"/>
</dbReference>
<evidence type="ECO:0000256" key="1">
    <source>
        <dbReference type="ARBA" id="ARBA00001946"/>
    </source>
</evidence>
<dbReference type="GO" id="GO:0005886">
    <property type="term" value="C:plasma membrane"/>
    <property type="evidence" value="ECO:0007669"/>
    <property type="project" value="UniProtKB-SubCell"/>
</dbReference>
<dbReference type="RefSeq" id="WP_093395960.1">
    <property type="nucleotide sequence ID" value="NZ_LT629736.1"/>
</dbReference>
<dbReference type="OrthoDB" id="9804951at2"/>
<comment type="catalytic activity">
    <reaction evidence="5">
        <text>3',3'-c-di-GMP + H2O = 5'-phosphoguanylyl(3'-&gt;5')guanosine + H(+)</text>
        <dbReference type="Rhea" id="RHEA:24902"/>
        <dbReference type="ChEBI" id="CHEBI:15377"/>
        <dbReference type="ChEBI" id="CHEBI:15378"/>
        <dbReference type="ChEBI" id="CHEBI:58754"/>
        <dbReference type="ChEBI" id="CHEBI:58805"/>
        <dbReference type="EC" id="3.1.4.52"/>
    </reaction>
    <physiologicalReaction direction="left-to-right" evidence="5">
        <dbReference type="Rhea" id="RHEA:24903"/>
    </physiologicalReaction>
</comment>
<protein>
    <recommendedName>
        <fullName evidence="3">cyclic-guanylate-specific phosphodiesterase</fullName>
        <ecNumber evidence="3">3.1.4.52</ecNumber>
    </recommendedName>
</protein>
<sequence length="604" mass="67111">MQALQCLPLRYKFWAVNGVAFLSTLVLVLVAMLLEQRSVNQTRQDQALNMLQLWHESDTAAVEGPLQPRLLQQRESEQVLRTLFEAAGPDSRWVPLSSPALLGGDRPIGAWVTRGAGAAVRAVLVDGKTFQQIFTERAPVYAMAVFLLMSIVLIGSQMLIRFVDHYQRQLQRMAHYDVLTGLPNRVLARDRLDHARGRVIRHGGYLAVLFIDLDRFKTINDSHGHGIGDAVLRAVADRLRARCREEDTLSRLGGDEFLLILEQLPSADLADQIAAHLLALLERPLMLEDSREVYVGASIGIAIYPGDGEATTELIRNADAAMYRAKSKGRNTFSHYVPALTEKARERFELERALREAMAMEELSLHYQPLMELDTGRCLGAEALLRWNSHRHGQVAPGTFVPLAEDSGLIVPIGSWVLHQACRQGKLWLDAGMNVQTLAVNISPIQFMHQDIVRLVAGALQSTGLPPSRLELEITEGALMSHIDQAGHTLHALKQLGVRIAVDDFGTGYSSLAYLRRFPLDKLKIDKSFLVGVPEDTGECQLVRTVVDLGRNLGLEVLAEGIETAAQRCFLQSEGCHHGQGYLFARPMPAEHFVCWYQAQLPVS</sequence>
<dbReference type="GO" id="GO:0071732">
    <property type="term" value="P:cellular response to nitric oxide"/>
    <property type="evidence" value="ECO:0007669"/>
    <property type="project" value="UniProtKB-ARBA"/>
</dbReference>
<reference evidence="10" key="1">
    <citation type="submission" date="2016-10" db="EMBL/GenBank/DDBJ databases">
        <authorList>
            <person name="Varghese N."/>
            <person name="Submissions S."/>
        </authorList>
    </citation>
    <scope>NUCLEOTIDE SEQUENCE [LARGE SCALE GENOMIC DNA]</scope>
    <source>
        <strain evidence="10">NRRL B-51270</strain>
    </source>
</reference>
<feature type="domain" description="GGDEF" evidence="8">
    <location>
        <begin position="204"/>
        <end position="338"/>
    </location>
</feature>
<dbReference type="Pfam" id="PF00990">
    <property type="entry name" value="GGDEF"/>
    <property type="match status" value="1"/>
</dbReference>
<dbReference type="Pfam" id="PF00563">
    <property type="entry name" value="EAL"/>
    <property type="match status" value="1"/>
</dbReference>
<dbReference type="PANTHER" id="PTHR44757:SF2">
    <property type="entry name" value="BIOFILM ARCHITECTURE MAINTENANCE PROTEIN MBAA"/>
    <property type="match status" value="1"/>
</dbReference>
<dbReference type="CDD" id="cd01949">
    <property type="entry name" value="GGDEF"/>
    <property type="match status" value="1"/>
</dbReference>
<gene>
    <name evidence="9" type="ORF">SAMN05216421_2830</name>
</gene>
<dbReference type="Proteomes" id="UP000243207">
    <property type="component" value="Chromosome I"/>
</dbReference>
<dbReference type="InterPro" id="IPR035919">
    <property type="entry name" value="EAL_sf"/>
</dbReference>
<dbReference type="SMART" id="SM00267">
    <property type="entry name" value="GGDEF"/>
    <property type="match status" value="1"/>
</dbReference>
<dbReference type="GO" id="GO:0071111">
    <property type="term" value="F:cyclic-guanylate-specific phosphodiesterase activity"/>
    <property type="evidence" value="ECO:0007669"/>
    <property type="project" value="UniProtKB-EC"/>
</dbReference>
<dbReference type="Gene3D" id="3.30.70.270">
    <property type="match status" value="1"/>
</dbReference>